<dbReference type="Gene3D" id="1.10.1330.10">
    <property type="entry name" value="Dockerin domain"/>
    <property type="match status" value="1"/>
</dbReference>
<protein>
    <recommendedName>
        <fullName evidence="3">Dockerin domain-containing protein</fullName>
    </recommendedName>
</protein>
<evidence type="ECO:0008006" key="3">
    <source>
        <dbReference type="Google" id="ProtNLM"/>
    </source>
</evidence>
<dbReference type="EMBL" id="MGAV01000009">
    <property type="protein sequence ID" value="OGK55184.1"/>
    <property type="molecule type" value="Genomic_DNA"/>
</dbReference>
<dbReference type="Proteomes" id="UP000177418">
    <property type="component" value="Unassembled WGS sequence"/>
</dbReference>
<dbReference type="InterPro" id="IPR036439">
    <property type="entry name" value="Dockerin_dom_sf"/>
</dbReference>
<organism evidence="1 2">
    <name type="scientific">Candidatus Roizmanbacteria bacterium RIFCSPLOWO2_02_FULL_36_11</name>
    <dbReference type="NCBI Taxonomy" id="1802071"/>
    <lineage>
        <taxon>Bacteria</taxon>
        <taxon>Candidatus Roizmaniibacteriota</taxon>
    </lineage>
</organism>
<accession>A0A1F7JHV5</accession>
<evidence type="ECO:0000313" key="2">
    <source>
        <dbReference type="Proteomes" id="UP000177418"/>
    </source>
</evidence>
<proteinExistence type="predicted"/>
<comment type="caution">
    <text evidence="1">The sequence shown here is derived from an EMBL/GenBank/DDBJ whole genome shotgun (WGS) entry which is preliminary data.</text>
</comment>
<evidence type="ECO:0000313" key="1">
    <source>
        <dbReference type="EMBL" id="OGK55184.1"/>
    </source>
</evidence>
<dbReference type="PROSITE" id="PS00018">
    <property type="entry name" value="EF_HAND_1"/>
    <property type="match status" value="1"/>
</dbReference>
<dbReference type="InterPro" id="IPR018247">
    <property type="entry name" value="EF_Hand_1_Ca_BS"/>
</dbReference>
<name>A0A1F7JHV5_9BACT</name>
<gene>
    <name evidence="1" type="ORF">A3H78_02395</name>
</gene>
<sequence>MATNGGKDNLNNWEHPQYDCKANVTRGTGGKVEKLSVCYKNKTGGTARVGWQLHRCFADEIDCRQPNTGPDGDRVEEAKDLRNLENGKWTLATWTVSKLKPSEVTWEYNLDSCPFGQSVATVFGIPTNFNISNQSGLVVNKLVIKLCQVGTANCDEITKNITLNKGQNITIEQTFDAIRNIPMDDSTAKFTLSAQLHYGDDSIEYLPTKTLRIDNPISYQVTVNQEEAFDSKALTERQMTDCNGDGVPNAQDLGFMFANWGSSRCDANSDGTINAGDYSLGIKWIGEEND</sequence>
<dbReference type="GO" id="GO:0000272">
    <property type="term" value="P:polysaccharide catabolic process"/>
    <property type="evidence" value="ECO:0007669"/>
    <property type="project" value="InterPro"/>
</dbReference>
<dbReference type="AlphaFoldDB" id="A0A1F7JHV5"/>
<reference evidence="1 2" key="1">
    <citation type="journal article" date="2016" name="Nat. Commun.">
        <title>Thousands of microbial genomes shed light on interconnected biogeochemical processes in an aquifer system.</title>
        <authorList>
            <person name="Anantharaman K."/>
            <person name="Brown C.T."/>
            <person name="Hug L.A."/>
            <person name="Sharon I."/>
            <person name="Castelle C.J."/>
            <person name="Probst A.J."/>
            <person name="Thomas B.C."/>
            <person name="Singh A."/>
            <person name="Wilkins M.J."/>
            <person name="Karaoz U."/>
            <person name="Brodie E.L."/>
            <person name="Williams K.H."/>
            <person name="Hubbard S.S."/>
            <person name="Banfield J.F."/>
        </authorList>
    </citation>
    <scope>NUCLEOTIDE SEQUENCE [LARGE SCALE GENOMIC DNA]</scope>
</reference>